<reference evidence="3 5" key="2">
    <citation type="submission" date="2018-06" db="EMBL/GenBank/DDBJ databases">
        <authorList>
            <consortium name="Pathogen Informatics"/>
            <person name="Doyle S."/>
        </authorList>
    </citation>
    <scope>NUCLEOTIDE SEQUENCE [LARGE SCALE GENOMIC DNA]</scope>
    <source>
        <strain evidence="3 5">NCTC12437</strain>
    </source>
</reference>
<name>A0A378ICS9_9GAMM</name>
<evidence type="ECO:0000313" key="2">
    <source>
        <dbReference type="EMBL" id="KTC74320.1"/>
    </source>
</evidence>
<dbReference type="Gene3D" id="3.10.180.10">
    <property type="entry name" value="2,3-Dihydroxybiphenyl 1,2-Dioxygenase, domain 1"/>
    <property type="match status" value="1"/>
</dbReference>
<reference evidence="2 4" key="1">
    <citation type="submission" date="2015-11" db="EMBL/GenBank/DDBJ databases">
        <title>Genomic analysis of 38 Legionella species identifies large and diverse effector repertoires.</title>
        <authorList>
            <person name="Burstein D."/>
            <person name="Amaro F."/>
            <person name="Zusman T."/>
            <person name="Lifshitz Z."/>
            <person name="Cohen O."/>
            <person name="Gilbert J.A."/>
            <person name="Pupko T."/>
            <person name="Shuman H.A."/>
            <person name="Segal G."/>
        </authorList>
    </citation>
    <scope>NUCLEOTIDE SEQUENCE [LARGE SCALE GENOMIC DNA]</scope>
    <source>
        <strain evidence="2 4">CDC#1407-AL-14</strain>
    </source>
</reference>
<accession>A0A378ICS9</accession>
<evidence type="ECO:0000259" key="1">
    <source>
        <dbReference type="PROSITE" id="PS51819"/>
    </source>
</evidence>
<dbReference type="CDD" id="cd07247">
    <property type="entry name" value="SgaA_N_like"/>
    <property type="match status" value="1"/>
</dbReference>
<dbReference type="PROSITE" id="PS51819">
    <property type="entry name" value="VOC"/>
    <property type="match status" value="1"/>
</dbReference>
<evidence type="ECO:0000313" key="3">
    <source>
        <dbReference type="EMBL" id="STX32562.1"/>
    </source>
</evidence>
<keyword evidence="4" id="KW-1185">Reference proteome</keyword>
<dbReference type="Pfam" id="PF00903">
    <property type="entry name" value="Glyoxalase"/>
    <property type="match status" value="1"/>
</dbReference>
<protein>
    <submittedName>
        <fullName evidence="3">Glyoxalase/bleomycin resistance protein</fullName>
    </submittedName>
</protein>
<dbReference type="PANTHER" id="PTHR33993:SF14">
    <property type="entry name" value="GB|AAF24581.1"/>
    <property type="match status" value="1"/>
</dbReference>
<sequence>MDKIRAGEFCWNELATPDVKAAKEFYSKLLGWQFTEHDTGDMIYTFINTQAKGEEAIGGIWGIPKERNEIPPHWMSYIAVDNVAETLKQATDLGATVKMPVTPVGNIGLFAIIADPTGAHIAFWEYK</sequence>
<evidence type="ECO:0000313" key="4">
    <source>
        <dbReference type="Proteomes" id="UP000054735"/>
    </source>
</evidence>
<dbReference type="SUPFAM" id="SSF54593">
    <property type="entry name" value="Glyoxalase/Bleomycin resistance protein/Dihydroxybiphenyl dioxygenase"/>
    <property type="match status" value="1"/>
</dbReference>
<organism evidence="3 5">
    <name type="scientific">Legionella birminghamensis</name>
    <dbReference type="NCBI Taxonomy" id="28083"/>
    <lineage>
        <taxon>Bacteria</taxon>
        <taxon>Pseudomonadati</taxon>
        <taxon>Pseudomonadota</taxon>
        <taxon>Gammaproteobacteria</taxon>
        <taxon>Legionellales</taxon>
        <taxon>Legionellaceae</taxon>
        <taxon>Legionella</taxon>
    </lineage>
</organism>
<gene>
    <name evidence="2" type="ORF">Lbir_0906</name>
    <name evidence="3" type="ORF">NCTC12437_02353</name>
</gene>
<feature type="domain" description="VOC" evidence="1">
    <location>
        <begin position="8"/>
        <end position="126"/>
    </location>
</feature>
<dbReference type="Proteomes" id="UP000255066">
    <property type="component" value="Unassembled WGS sequence"/>
</dbReference>
<dbReference type="RefSeq" id="WP_058523004.1">
    <property type="nucleotide sequence ID" value="NZ_CAAAHV010000001.1"/>
</dbReference>
<dbReference type="EMBL" id="UGNW01000001">
    <property type="protein sequence ID" value="STX32562.1"/>
    <property type="molecule type" value="Genomic_DNA"/>
</dbReference>
<dbReference type="InterPro" id="IPR052164">
    <property type="entry name" value="Anthracycline_SecMetBiosynth"/>
</dbReference>
<evidence type="ECO:0000313" key="5">
    <source>
        <dbReference type="Proteomes" id="UP000255066"/>
    </source>
</evidence>
<dbReference type="Proteomes" id="UP000054735">
    <property type="component" value="Unassembled WGS sequence"/>
</dbReference>
<dbReference type="InterPro" id="IPR037523">
    <property type="entry name" value="VOC_core"/>
</dbReference>
<dbReference type="STRING" id="28083.Lbir_0906"/>
<dbReference type="OrthoDB" id="9793039at2"/>
<proteinExistence type="predicted"/>
<dbReference type="AlphaFoldDB" id="A0A378ICS9"/>
<dbReference type="EMBL" id="LNXT01000011">
    <property type="protein sequence ID" value="KTC74320.1"/>
    <property type="molecule type" value="Genomic_DNA"/>
</dbReference>
<dbReference type="InterPro" id="IPR004360">
    <property type="entry name" value="Glyas_Fos-R_dOase_dom"/>
</dbReference>
<dbReference type="InterPro" id="IPR029068">
    <property type="entry name" value="Glyas_Bleomycin-R_OHBP_Dase"/>
</dbReference>
<dbReference type="PANTHER" id="PTHR33993">
    <property type="entry name" value="GLYOXALASE-RELATED"/>
    <property type="match status" value="1"/>
</dbReference>